<name>E0IBH7_9BACL</name>
<feature type="compositionally biased region" description="Low complexity" evidence="1">
    <location>
        <begin position="30"/>
        <end position="48"/>
    </location>
</feature>
<reference evidence="3 4" key="1">
    <citation type="submission" date="2010-07" db="EMBL/GenBank/DDBJ databases">
        <title>The draft genome of Paenibacillus curdlanolyticus YK9.</title>
        <authorList>
            <consortium name="US DOE Joint Genome Institute (JGI-PGF)"/>
            <person name="Lucas S."/>
            <person name="Copeland A."/>
            <person name="Lapidus A."/>
            <person name="Cheng J.-F."/>
            <person name="Bruce D."/>
            <person name="Goodwin L."/>
            <person name="Pitluck S."/>
            <person name="Land M.L."/>
            <person name="Hauser L."/>
            <person name="Chang Y.-J."/>
            <person name="Jeffries C."/>
            <person name="Anderson I.J."/>
            <person name="Johnson E."/>
            <person name="Loganathan U."/>
            <person name="Mulhopadhyay B."/>
            <person name="Kyrpides N."/>
            <person name="Woyke T.J."/>
        </authorList>
    </citation>
    <scope>NUCLEOTIDE SEQUENCE [LARGE SCALE GENOMIC DNA]</scope>
    <source>
        <strain evidence="3 4">YK9</strain>
    </source>
</reference>
<dbReference type="Pfam" id="PF01547">
    <property type="entry name" value="SBP_bac_1"/>
    <property type="match status" value="1"/>
</dbReference>
<proteinExistence type="predicted"/>
<sequence length="477" mass="52339">MKKLTAIAASVLLLSMLTAACGSSGEKDTATNTDKTNQNTTTTEATTTEQKDEPVTITVQGQKPDKKEAIEQLNLKINRFKAANANVTIKTDDWEYNPNEIGIKMAANNAPTEFTSYLTEGRTLAEHSWAADLTGLIGSWEHKDDLNPIMTKPVTVDGKIYGVPVDAYVMTITLNKKIFEEKGVPLPPLDWTWDELIDAAKKVNDPAKGIAGFIPMGKGNEAGWNWTNFLYAAGGDLQTVVDGKVTAAFNSEAGLKALELYKNLKDADVLPKNWALGYGDALNLFNQGRGAMVMCGSGNAADAAINTGGINKDDIVVYPIPSLTKGGKHTGVLGGSFKVINPKANEAEQKTAFNWITSEYYTDDFLNAIDSEITTRKNEGKIYIPQTIFYWKPESEFGKKFTDMLAKHDNVFQYDPTLMSLLEGKPEAEYEAQQTYAEIATVVQKVLTTKNLDLKKTLDDSANKIQSEVYNKIKVQK</sequence>
<dbReference type="Proteomes" id="UP000005387">
    <property type="component" value="Unassembled WGS sequence"/>
</dbReference>
<feature type="region of interest" description="Disordered" evidence="1">
    <location>
        <begin position="23"/>
        <end position="52"/>
    </location>
</feature>
<keyword evidence="4" id="KW-1185">Reference proteome</keyword>
<dbReference type="eggNOG" id="COG1653">
    <property type="taxonomic scope" value="Bacteria"/>
</dbReference>
<protein>
    <submittedName>
        <fullName evidence="3">Extracellular solute-binding protein family 1</fullName>
    </submittedName>
</protein>
<organism evidence="3 4">
    <name type="scientific">Paenibacillus curdlanolyticus YK9</name>
    <dbReference type="NCBI Taxonomy" id="717606"/>
    <lineage>
        <taxon>Bacteria</taxon>
        <taxon>Bacillati</taxon>
        <taxon>Bacillota</taxon>
        <taxon>Bacilli</taxon>
        <taxon>Bacillales</taxon>
        <taxon>Paenibacillaceae</taxon>
        <taxon>Paenibacillus</taxon>
    </lineage>
</organism>
<feature type="signal peptide" evidence="2">
    <location>
        <begin position="1"/>
        <end position="19"/>
    </location>
</feature>
<dbReference type="InterPro" id="IPR050490">
    <property type="entry name" value="Bact_solute-bd_prot1"/>
</dbReference>
<keyword evidence="2" id="KW-0732">Signal</keyword>
<evidence type="ECO:0000313" key="3">
    <source>
        <dbReference type="EMBL" id="EFM10057.1"/>
    </source>
</evidence>
<dbReference type="AlphaFoldDB" id="E0IBH7"/>
<gene>
    <name evidence="3" type="ORF">PaecuDRAFT_3016</name>
</gene>
<dbReference type="PANTHER" id="PTHR43649">
    <property type="entry name" value="ARABINOSE-BINDING PROTEIN-RELATED"/>
    <property type="match status" value="1"/>
</dbReference>
<dbReference type="Gene3D" id="3.40.190.10">
    <property type="entry name" value="Periplasmic binding protein-like II"/>
    <property type="match status" value="1"/>
</dbReference>
<dbReference type="InterPro" id="IPR006059">
    <property type="entry name" value="SBP"/>
</dbReference>
<evidence type="ECO:0000256" key="1">
    <source>
        <dbReference type="SAM" id="MobiDB-lite"/>
    </source>
</evidence>
<dbReference type="OrthoDB" id="2644341at2"/>
<evidence type="ECO:0000256" key="2">
    <source>
        <dbReference type="SAM" id="SignalP"/>
    </source>
</evidence>
<dbReference type="EMBL" id="AEDD01000008">
    <property type="protein sequence ID" value="EFM10057.1"/>
    <property type="molecule type" value="Genomic_DNA"/>
</dbReference>
<dbReference type="SUPFAM" id="SSF53850">
    <property type="entry name" value="Periplasmic binding protein-like II"/>
    <property type="match status" value="1"/>
</dbReference>
<evidence type="ECO:0000313" key="4">
    <source>
        <dbReference type="Proteomes" id="UP000005387"/>
    </source>
</evidence>
<dbReference type="PANTHER" id="PTHR43649:SF12">
    <property type="entry name" value="DIACETYLCHITOBIOSE BINDING PROTEIN DASA"/>
    <property type="match status" value="1"/>
</dbReference>
<accession>E0IBH7</accession>
<dbReference type="STRING" id="717606.PaecuDRAFT_3016"/>
<dbReference type="RefSeq" id="WP_006039004.1">
    <property type="nucleotide sequence ID" value="NZ_AEDD01000008.1"/>
</dbReference>
<feature type="chain" id="PRO_5038695527" evidence="2">
    <location>
        <begin position="20"/>
        <end position="477"/>
    </location>
</feature>
<dbReference type="PROSITE" id="PS51257">
    <property type="entry name" value="PROKAR_LIPOPROTEIN"/>
    <property type="match status" value="1"/>
</dbReference>